<keyword evidence="7 9" id="KW-1133">Transmembrane helix</keyword>
<comment type="similarity">
    <text evidence="2">Belongs to the ABC transporter superfamily. ABCC family. Conjugate transporter (TC 3.A.1.208) subfamily.</text>
</comment>
<dbReference type="PROSITE" id="PS50929">
    <property type="entry name" value="ABC_TM1F"/>
    <property type="match status" value="1"/>
</dbReference>
<evidence type="ECO:0000256" key="5">
    <source>
        <dbReference type="ARBA" id="ARBA00022741"/>
    </source>
</evidence>
<proteinExistence type="inferred from homology"/>
<feature type="transmembrane region" description="Helical" evidence="9">
    <location>
        <begin position="61"/>
        <end position="81"/>
    </location>
</feature>
<evidence type="ECO:0000313" key="11">
    <source>
        <dbReference type="EMBL" id="KAJ7370582.1"/>
    </source>
</evidence>
<evidence type="ECO:0000259" key="10">
    <source>
        <dbReference type="PROSITE" id="PS50929"/>
    </source>
</evidence>
<comment type="subcellular location">
    <subcellularLocation>
        <location evidence="1">Membrane</location>
        <topology evidence="1">Multi-pass membrane protein</topology>
    </subcellularLocation>
</comment>
<dbReference type="Pfam" id="PF00664">
    <property type="entry name" value="ABC_membrane"/>
    <property type="match status" value="1"/>
</dbReference>
<dbReference type="GO" id="GO:0140359">
    <property type="term" value="F:ABC-type transporter activity"/>
    <property type="evidence" value="ECO:0007669"/>
    <property type="project" value="InterPro"/>
</dbReference>
<evidence type="ECO:0000256" key="7">
    <source>
        <dbReference type="ARBA" id="ARBA00022989"/>
    </source>
</evidence>
<dbReference type="OrthoDB" id="6511082at2759"/>
<evidence type="ECO:0000256" key="9">
    <source>
        <dbReference type="SAM" id="Phobius"/>
    </source>
</evidence>
<dbReference type="SUPFAM" id="SSF90123">
    <property type="entry name" value="ABC transporter transmembrane region"/>
    <property type="match status" value="1"/>
</dbReference>
<dbReference type="Gene3D" id="1.20.1560.10">
    <property type="entry name" value="ABC transporter type 1, transmembrane domain"/>
    <property type="match status" value="1"/>
</dbReference>
<evidence type="ECO:0000256" key="2">
    <source>
        <dbReference type="ARBA" id="ARBA00009726"/>
    </source>
</evidence>
<dbReference type="InterPro" id="IPR050173">
    <property type="entry name" value="ABC_transporter_C-like"/>
</dbReference>
<gene>
    <name evidence="11" type="ORF">OS493_031318</name>
</gene>
<name>A0A9W9YW77_9CNID</name>
<organism evidence="11 12">
    <name type="scientific">Desmophyllum pertusum</name>
    <dbReference type="NCBI Taxonomy" id="174260"/>
    <lineage>
        <taxon>Eukaryota</taxon>
        <taxon>Metazoa</taxon>
        <taxon>Cnidaria</taxon>
        <taxon>Anthozoa</taxon>
        <taxon>Hexacorallia</taxon>
        <taxon>Scleractinia</taxon>
        <taxon>Caryophylliina</taxon>
        <taxon>Caryophylliidae</taxon>
        <taxon>Desmophyllum</taxon>
    </lineage>
</organism>
<protein>
    <recommendedName>
        <fullName evidence="10">ABC transmembrane type-1 domain-containing protein</fullName>
    </recommendedName>
</protein>
<keyword evidence="8 9" id="KW-0472">Membrane</keyword>
<keyword evidence="12" id="KW-1185">Reference proteome</keyword>
<keyword evidence="3" id="KW-0813">Transport</keyword>
<keyword evidence="5" id="KW-0547">Nucleotide-binding</keyword>
<evidence type="ECO:0000256" key="6">
    <source>
        <dbReference type="ARBA" id="ARBA00022840"/>
    </source>
</evidence>
<dbReference type="Proteomes" id="UP001163046">
    <property type="component" value="Unassembled WGS sequence"/>
</dbReference>
<dbReference type="PANTHER" id="PTHR24223">
    <property type="entry name" value="ATP-BINDING CASSETTE SUB-FAMILY C"/>
    <property type="match status" value="1"/>
</dbReference>
<keyword evidence="4 9" id="KW-0812">Transmembrane</keyword>
<comment type="caution">
    <text evidence="11">The sequence shown here is derived from an EMBL/GenBank/DDBJ whole genome shotgun (WGS) entry which is preliminary data.</text>
</comment>
<reference evidence="11" key="1">
    <citation type="submission" date="2023-01" db="EMBL/GenBank/DDBJ databases">
        <title>Genome assembly of the deep-sea coral Lophelia pertusa.</title>
        <authorList>
            <person name="Herrera S."/>
            <person name="Cordes E."/>
        </authorList>
    </citation>
    <scope>NUCLEOTIDE SEQUENCE</scope>
    <source>
        <strain evidence="11">USNM1676648</strain>
        <tissue evidence="11">Polyp</tissue>
    </source>
</reference>
<dbReference type="AlphaFoldDB" id="A0A9W9YW77"/>
<dbReference type="GO" id="GO:0005524">
    <property type="term" value="F:ATP binding"/>
    <property type="evidence" value="ECO:0007669"/>
    <property type="project" value="UniProtKB-KW"/>
</dbReference>
<dbReference type="InterPro" id="IPR011527">
    <property type="entry name" value="ABC1_TM_dom"/>
</dbReference>
<evidence type="ECO:0000256" key="1">
    <source>
        <dbReference type="ARBA" id="ARBA00004141"/>
    </source>
</evidence>
<evidence type="ECO:0000256" key="3">
    <source>
        <dbReference type="ARBA" id="ARBA00022448"/>
    </source>
</evidence>
<evidence type="ECO:0000256" key="8">
    <source>
        <dbReference type="ARBA" id="ARBA00023136"/>
    </source>
</evidence>
<sequence>MARKAAKLREKAAAFTDERLVVMNEIISGIRAVKMYAWEWNFRDVVGDLRRNEMAIIRSKGVIVSMVVILYFTTLPIAVLISVTSLVFTGTQLSSFTIFTVLLTLMTVRNTFCFNLSICIQAVADAKIALDRIQAFLEEKVSEHDPNRLSTEQVNHDDNLLVQCKGKENTMAVQVTNNRKRHNSADENSQTFTSNSKPTRTPIIFSAIVEEESLETSEDQVSGREHTSFLYGGVMYSLVEHSPGSALKFVRYDCRSYCHLDYGKSWC</sequence>
<feature type="domain" description="ABC transmembrane type-1" evidence="10">
    <location>
        <begin position="1"/>
        <end position="108"/>
    </location>
</feature>
<keyword evidence="6" id="KW-0067">ATP-binding</keyword>
<dbReference type="InterPro" id="IPR036640">
    <property type="entry name" value="ABC1_TM_sf"/>
</dbReference>
<dbReference type="GO" id="GO:0016020">
    <property type="term" value="C:membrane"/>
    <property type="evidence" value="ECO:0007669"/>
    <property type="project" value="UniProtKB-SubCell"/>
</dbReference>
<evidence type="ECO:0000256" key="4">
    <source>
        <dbReference type="ARBA" id="ARBA00022692"/>
    </source>
</evidence>
<accession>A0A9W9YW77</accession>
<evidence type="ECO:0000313" key="12">
    <source>
        <dbReference type="Proteomes" id="UP001163046"/>
    </source>
</evidence>
<dbReference type="EMBL" id="MU826861">
    <property type="protein sequence ID" value="KAJ7370582.1"/>
    <property type="molecule type" value="Genomic_DNA"/>
</dbReference>
<dbReference type="PANTHER" id="PTHR24223:SF456">
    <property type="entry name" value="MULTIDRUG RESISTANCE-ASSOCIATED PROTEIN LETHAL(2)03659"/>
    <property type="match status" value="1"/>
</dbReference>